<dbReference type="AlphaFoldDB" id="A0A1L7X8P3"/>
<dbReference type="SMART" id="SM00066">
    <property type="entry name" value="GAL4"/>
    <property type="match status" value="1"/>
</dbReference>
<evidence type="ECO:0000313" key="7">
    <source>
        <dbReference type="EMBL" id="CZR61408.1"/>
    </source>
</evidence>
<evidence type="ECO:0000256" key="3">
    <source>
        <dbReference type="ARBA" id="ARBA00023125"/>
    </source>
</evidence>
<keyword evidence="2" id="KW-0805">Transcription regulation</keyword>
<sequence length="633" mass="70996">MAEKSGNAPKLRNARACEACRASKSRCIYKSQLGVCQRCEINGAQCVVRDKARPMRTRTTRPTATGQTPISAHSEFSLNLPTVSSPDTRKDVVAIHDHHKEFFGDDVPAEMGHLHSSEESHQSQQSFIEQRKLSLGEAEELLSLYKKRASSFPFVHITANATVPSLARTSPFLLLAILTSASIGDLSLYHQINHEFRRVLSSKVIVEGRKSLDYLQGLLVYIAWYPHHVNPKNNQSFMYMNLCISLITDLGLDQDKPITTNFNEIDTRGLADGDDLSRPARRAYLGAYYLSSSLSQGFQKPNNLHYRNLMDIHGEVLMLDEYSPEIYSLVKLRRLAEKISEWHSSKQPVSDSQMEALNAEVNIRIFLNELLEWRNSTSDMIRNLRGSIQSTYCPGLISSVASIALAERFAEITIYSYQLGFLKRPYRDHLKTAVFSEPANSSHLGNCLTACKMFFEYLLSLPESGYLEFSVVQWAEVVQAVVVISRLTFLMAANVGWDPASTRANVPFGMYLDALCYRFQHLSSTPSEGVEPPKNPDVLYIFMMVLGSVKKSYERRVNNIKPKFFAVDHGNAIEAARGHCPMMDPNLSVYFGTPDSTYGSSLETASSTPSFTAISAPLYHDLWATMTGSWAEE</sequence>
<accession>A0A1L7X8P3</accession>
<dbReference type="PANTHER" id="PTHR31845">
    <property type="entry name" value="FINGER DOMAIN PROTEIN, PUTATIVE-RELATED"/>
    <property type="match status" value="1"/>
</dbReference>
<comment type="subcellular location">
    <subcellularLocation>
        <location evidence="1">Nucleus</location>
    </subcellularLocation>
</comment>
<evidence type="ECO:0000256" key="4">
    <source>
        <dbReference type="ARBA" id="ARBA00023163"/>
    </source>
</evidence>
<evidence type="ECO:0000256" key="1">
    <source>
        <dbReference type="ARBA" id="ARBA00004123"/>
    </source>
</evidence>
<evidence type="ECO:0000256" key="5">
    <source>
        <dbReference type="ARBA" id="ARBA00023242"/>
    </source>
</evidence>
<dbReference type="Gene3D" id="4.10.240.10">
    <property type="entry name" value="Zn(2)-C6 fungal-type DNA-binding domain"/>
    <property type="match status" value="1"/>
</dbReference>
<dbReference type="EMBL" id="FJOG01000018">
    <property type="protein sequence ID" value="CZR61408.1"/>
    <property type="molecule type" value="Genomic_DNA"/>
</dbReference>
<keyword evidence="5" id="KW-0539">Nucleus</keyword>
<dbReference type="Pfam" id="PF00172">
    <property type="entry name" value="Zn_clus"/>
    <property type="match status" value="1"/>
</dbReference>
<dbReference type="PROSITE" id="PS00463">
    <property type="entry name" value="ZN2_CY6_FUNGAL_1"/>
    <property type="match status" value="1"/>
</dbReference>
<feature type="domain" description="Zn(2)-C6 fungal-type" evidence="6">
    <location>
        <begin position="16"/>
        <end position="46"/>
    </location>
</feature>
<proteinExistence type="predicted"/>
<dbReference type="GO" id="GO:0000981">
    <property type="term" value="F:DNA-binding transcription factor activity, RNA polymerase II-specific"/>
    <property type="evidence" value="ECO:0007669"/>
    <property type="project" value="InterPro"/>
</dbReference>
<dbReference type="CDD" id="cd00067">
    <property type="entry name" value="GAL4"/>
    <property type="match status" value="1"/>
</dbReference>
<dbReference type="GO" id="GO:0005634">
    <property type="term" value="C:nucleus"/>
    <property type="evidence" value="ECO:0007669"/>
    <property type="project" value="UniProtKB-SubCell"/>
</dbReference>
<reference evidence="7 8" key="1">
    <citation type="submission" date="2016-03" db="EMBL/GenBank/DDBJ databases">
        <authorList>
            <person name="Ploux O."/>
        </authorList>
    </citation>
    <scope>NUCLEOTIDE SEQUENCE [LARGE SCALE GENOMIC DNA]</scope>
    <source>
        <strain evidence="7 8">UAMH 11012</strain>
    </source>
</reference>
<evidence type="ECO:0000256" key="2">
    <source>
        <dbReference type="ARBA" id="ARBA00023015"/>
    </source>
</evidence>
<dbReference type="CDD" id="cd12148">
    <property type="entry name" value="fungal_TF_MHR"/>
    <property type="match status" value="1"/>
</dbReference>
<protein>
    <recommendedName>
        <fullName evidence="6">Zn(2)-C6 fungal-type domain-containing protein</fullName>
    </recommendedName>
</protein>
<dbReference type="OrthoDB" id="5424793at2759"/>
<dbReference type="GO" id="GO:0000976">
    <property type="term" value="F:transcription cis-regulatory region binding"/>
    <property type="evidence" value="ECO:0007669"/>
    <property type="project" value="TreeGrafter"/>
</dbReference>
<gene>
    <name evidence="7" type="ORF">PAC_11304</name>
</gene>
<dbReference type="Proteomes" id="UP000184330">
    <property type="component" value="Unassembled WGS sequence"/>
</dbReference>
<dbReference type="GO" id="GO:0008270">
    <property type="term" value="F:zinc ion binding"/>
    <property type="evidence" value="ECO:0007669"/>
    <property type="project" value="InterPro"/>
</dbReference>
<organism evidence="7 8">
    <name type="scientific">Phialocephala subalpina</name>
    <dbReference type="NCBI Taxonomy" id="576137"/>
    <lineage>
        <taxon>Eukaryota</taxon>
        <taxon>Fungi</taxon>
        <taxon>Dikarya</taxon>
        <taxon>Ascomycota</taxon>
        <taxon>Pezizomycotina</taxon>
        <taxon>Leotiomycetes</taxon>
        <taxon>Helotiales</taxon>
        <taxon>Mollisiaceae</taxon>
        <taxon>Phialocephala</taxon>
        <taxon>Phialocephala fortinii species complex</taxon>
    </lineage>
</organism>
<name>A0A1L7X8P3_9HELO</name>
<keyword evidence="8" id="KW-1185">Reference proteome</keyword>
<dbReference type="STRING" id="576137.A0A1L7X8P3"/>
<evidence type="ECO:0000259" key="6">
    <source>
        <dbReference type="PROSITE" id="PS00463"/>
    </source>
</evidence>
<dbReference type="PANTHER" id="PTHR31845:SF10">
    <property type="entry name" value="ZN(II)2CYS6 TRANSCRIPTION FACTOR (EUROFUNG)"/>
    <property type="match status" value="1"/>
</dbReference>
<dbReference type="InterPro" id="IPR001138">
    <property type="entry name" value="Zn2Cys6_DnaBD"/>
</dbReference>
<dbReference type="InterPro" id="IPR051089">
    <property type="entry name" value="prtT"/>
</dbReference>
<dbReference type="SUPFAM" id="SSF57701">
    <property type="entry name" value="Zn2/Cys6 DNA-binding domain"/>
    <property type="match status" value="1"/>
</dbReference>
<evidence type="ECO:0000313" key="8">
    <source>
        <dbReference type="Proteomes" id="UP000184330"/>
    </source>
</evidence>
<keyword evidence="4" id="KW-0804">Transcription</keyword>
<dbReference type="InterPro" id="IPR036864">
    <property type="entry name" value="Zn2-C6_fun-type_DNA-bd_sf"/>
</dbReference>
<keyword evidence="3" id="KW-0238">DNA-binding</keyword>